<reference evidence="3 4" key="1">
    <citation type="submission" date="2019-08" db="EMBL/GenBank/DDBJ databases">
        <authorList>
            <person name="Guy L."/>
        </authorList>
    </citation>
    <scope>NUCLEOTIDE SEQUENCE [LARGE SCALE GENOMIC DNA]</scope>
    <source>
        <strain evidence="3 4">SGT-108</strain>
    </source>
</reference>
<keyword evidence="1" id="KW-0040">ANK repeat</keyword>
<feature type="region of interest" description="Disordered" evidence="2">
    <location>
        <begin position="1280"/>
        <end position="1312"/>
    </location>
</feature>
<feature type="compositionally biased region" description="Polar residues" evidence="2">
    <location>
        <begin position="307"/>
        <end position="331"/>
    </location>
</feature>
<organism evidence="3 4">
    <name type="scientific">Aquicella siphonis</name>
    <dbReference type="NCBI Taxonomy" id="254247"/>
    <lineage>
        <taxon>Bacteria</taxon>
        <taxon>Pseudomonadati</taxon>
        <taxon>Pseudomonadota</taxon>
        <taxon>Gammaproteobacteria</taxon>
        <taxon>Legionellales</taxon>
        <taxon>Coxiellaceae</taxon>
        <taxon>Aquicella</taxon>
    </lineage>
</organism>
<evidence type="ECO:0000256" key="1">
    <source>
        <dbReference type="PROSITE-ProRule" id="PRU00023"/>
    </source>
</evidence>
<gene>
    <name evidence="3" type="ORF">AQUSIP_06430</name>
</gene>
<dbReference type="SUPFAM" id="SSF48403">
    <property type="entry name" value="Ankyrin repeat"/>
    <property type="match status" value="1"/>
</dbReference>
<accession>A0A5E4PG36</accession>
<feature type="compositionally biased region" description="Polar residues" evidence="2">
    <location>
        <begin position="930"/>
        <end position="947"/>
    </location>
</feature>
<dbReference type="PROSITE" id="PS50297">
    <property type="entry name" value="ANK_REP_REGION"/>
    <property type="match status" value="1"/>
</dbReference>
<dbReference type="InterPro" id="IPR036770">
    <property type="entry name" value="Ankyrin_rpt-contain_sf"/>
</dbReference>
<feature type="compositionally biased region" description="Low complexity" evidence="2">
    <location>
        <begin position="1288"/>
        <end position="1307"/>
    </location>
</feature>
<dbReference type="Proteomes" id="UP000324194">
    <property type="component" value="Chromosome 1"/>
</dbReference>
<dbReference type="Pfam" id="PF12796">
    <property type="entry name" value="Ank_2"/>
    <property type="match status" value="1"/>
</dbReference>
<feature type="region of interest" description="Disordered" evidence="2">
    <location>
        <begin position="930"/>
        <end position="949"/>
    </location>
</feature>
<feature type="compositionally biased region" description="Basic and acidic residues" evidence="2">
    <location>
        <begin position="868"/>
        <end position="884"/>
    </location>
</feature>
<sequence length="1515" mass="172719">MNSRQFLDLAEAIKSKQFERCLEIITQNPEVLDQVSRTNEICADAISRANSNLEVKRGQITGTGLTPLHLAVISGNIPIIQLLLVKRPDLVDKIPIEEGNNIQLTPLELAFYFEDEVLISLLFENGADIKLVQNHFKSIGEEEKFEQSLLSFKNTQLAEKIRQKLKPASNVDDEQIQPKEVRQMLIDAYTQALWDNLISKTNGVVGNIRPNVVRSLYEELAAKIKYDFKQDREKEKLFAETVIDEEVIRNILINITNNLKNDKIDLKILGHTRTWFTSTGKEPFKLLLNAAKAWPDVFEEIKPTPVDNKTVTENQSQPKQDAVTTRESQTQLENNDEDLLGFGNTQEAHNIGVDTPPIPTGTPVIESRFKRESRLQPDDVYYAACGIFNEHQFTCIDAITGDGYPKELAKIYRRSDDGMLYIMYYPGKDNHHPTTLENLAQPLDHIMQKANDAIAKKYGTLALNNAKKIFVLAESNTYFGVSIRHYIKGDLTDGTLTTVDSINRSYDESYVTQSKHLTHTKRKTVKTGYQNMILDNWTCGYHSLEAIERDIMGQAAPKEFKVTDDVITKHDRYYKSGFNTVVVSTSSLQENTETSILMKGAEEESAQQRDTSPDAAYNADEINACIESYELSRYPEFLIQPDSIKEKNGGYDAFSLVTQNEDSIFGDDNFFLRILLHYIRNQISKGKNINQLRIAIPLHFGSEGSGHYVPFGIQLDDINSEIANKIHSHLMDNQEKIDQILANDPFKNLLRQIYGSVTAHFFDSTVLSYLDESRDSDRKWKFIAALNKSFTSVKMIQSTPIQQTDGTYKQGTDEENAGNGCGPITVEHSVSFLYTGEPVTLSENDIHTRAQYIAEARQRQAKQLQEYRRRTEVTAERADLHNDDQPSSFYVEATSSPDVKSGENSSQLPAYIPINSDDFIEISPNERTSAPHMQTLNTTGRPTNDQSEFFPDWIENDIERERICILNLDDKERLAISSKYQQDIFTGPADLIMQGNPNIRAETIAKATIYKNRENEIFADCVVDAVNLSVIPKGIQESTHSDLTKIRQTHVSGKILFRYKWENDNWHIQFTGTTDVRLKKLLLGQYPELDKIRALQREVDQIDPIKSDLTKKKNKSEKHQGYLTEHITRQNQLKAELNNLTEEFIHKVAVTIPIPVSGKIGSNADDCFITVNDLERSLRRFVRDGNLEIVPREQNGTITLKIYTTGIISLFEDMGLKKLRDANNHSYYEVTIDRNTAKQNTDAKEHLFGLRIRVNGESKSIDVSHLFTKEQIQHFRARARAKTDRAHSQATVSTPTTETQSTSVGTQPVSSGTKDPVLTAIRKVNHYLKRRAGVTSGLFASITGYYNGSDYYKRRTSWKKILKKINAHINDLNNPNPDLQSRKKLLNFILSEANKFDQGFFGLFQSNYYTALINLHAAISQNRDYDFKAIAAPIATYCQIYDEMDMYKSAAKKYVDNYSAFFTSSKEKKGKIRADLERELYDAHYDTLSEEDKKDFMDSKTEHMSEYDNMRRFDY</sequence>
<name>A0A5E4PG36_9COXI</name>
<feature type="region of interest" description="Disordered" evidence="2">
    <location>
        <begin position="305"/>
        <end position="331"/>
    </location>
</feature>
<dbReference type="PROSITE" id="PS50088">
    <property type="entry name" value="ANK_REPEAT"/>
    <property type="match status" value="1"/>
</dbReference>
<dbReference type="Gene3D" id="1.25.40.20">
    <property type="entry name" value="Ankyrin repeat-containing domain"/>
    <property type="match status" value="1"/>
</dbReference>
<dbReference type="OrthoDB" id="5569961at2"/>
<evidence type="ECO:0000256" key="2">
    <source>
        <dbReference type="SAM" id="MobiDB-lite"/>
    </source>
</evidence>
<evidence type="ECO:0000313" key="3">
    <source>
        <dbReference type="EMBL" id="VVC75353.1"/>
    </source>
</evidence>
<dbReference type="EMBL" id="LR699119">
    <property type="protein sequence ID" value="VVC75353.1"/>
    <property type="molecule type" value="Genomic_DNA"/>
</dbReference>
<feature type="region of interest" description="Disordered" evidence="2">
    <location>
        <begin position="868"/>
        <end position="888"/>
    </location>
</feature>
<proteinExistence type="predicted"/>
<feature type="repeat" description="ANK" evidence="1">
    <location>
        <begin position="63"/>
        <end position="84"/>
    </location>
</feature>
<dbReference type="KEGG" id="asip:AQUSIP_06430"/>
<dbReference type="RefSeq" id="WP_148338599.1">
    <property type="nucleotide sequence ID" value="NZ_LR699119.1"/>
</dbReference>
<protein>
    <submittedName>
        <fullName evidence="3">Uncharacterized protein</fullName>
    </submittedName>
</protein>
<dbReference type="InterPro" id="IPR002110">
    <property type="entry name" value="Ankyrin_rpt"/>
</dbReference>
<evidence type="ECO:0000313" key="4">
    <source>
        <dbReference type="Proteomes" id="UP000324194"/>
    </source>
</evidence>
<keyword evidence="4" id="KW-1185">Reference proteome</keyword>
<dbReference type="SMART" id="SM00248">
    <property type="entry name" value="ANK"/>
    <property type="match status" value="2"/>
</dbReference>